<keyword evidence="3" id="KW-1185">Reference proteome</keyword>
<evidence type="ECO:0000313" key="2">
    <source>
        <dbReference type="EMBL" id="MFD2864428.1"/>
    </source>
</evidence>
<protein>
    <submittedName>
        <fullName evidence="2">Type II toxin-antitoxin system death-on-curing family toxin</fullName>
    </submittedName>
</protein>
<evidence type="ECO:0000259" key="1">
    <source>
        <dbReference type="PROSITE" id="PS51459"/>
    </source>
</evidence>
<dbReference type="NCBIfam" id="TIGR01550">
    <property type="entry name" value="DOC_P1"/>
    <property type="match status" value="1"/>
</dbReference>
<dbReference type="PROSITE" id="PS51459">
    <property type="entry name" value="FIDO"/>
    <property type="match status" value="1"/>
</dbReference>
<gene>
    <name evidence="2" type="ORF">ACFSYC_06975</name>
</gene>
<name>A0ABW5XMK8_9SPHI</name>
<comment type="caution">
    <text evidence="2">The sequence shown here is derived from an EMBL/GenBank/DDBJ whole genome shotgun (WGS) entry which is preliminary data.</text>
</comment>
<dbReference type="SUPFAM" id="SSF140931">
    <property type="entry name" value="Fic-like"/>
    <property type="match status" value="1"/>
</dbReference>
<dbReference type="InterPro" id="IPR003812">
    <property type="entry name" value="Fido"/>
</dbReference>
<feature type="domain" description="Fido" evidence="1">
    <location>
        <begin position="2"/>
        <end position="120"/>
    </location>
</feature>
<proteinExistence type="predicted"/>
<dbReference type="InterPro" id="IPR053737">
    <property type="entry name" value="Type_II_TA_Toxin"/>
</dbReference>
<sequence length="127" mass="14529">MIDLYTAEVYHNQVIDNFGGSRGIRDEGSLLAALARPYATFDEQDLYPTPVDKAAAIFESLIINHAFVDGNKRIAYVLMRLTLMNYYVDVMAFEDEKYKMTISASTGEIRFDEIKAWIEEHIVQINP</sequence>
<dbReference type="Pfam" id="PF02661">
    <property type="entry name" value="Fic"/>
    <property type="match status" value="1"/>
</dbReference>
<dbReference type="PANTHER" id="PTHR39426">
    <property type="entry name" value="HOMOLOGY TO DEATH-ON-CURING PROTEIN OF PHAGE P1"/>
    <property type="match status" value="1"/>
</dbReference>
<evidence type="ECO:0000313" key="3">
    <source>
        <dbReference type="Proteomes" id="UP001597601"/>
    </source>
</evidence>
<dbReference type="RefSeq" id="WP_377124947.1">
    <property type="nucleotide sequence ID" value="NZ_JBHUHN010000001.1"/>
</dbReference>
<organism evidence="2 3">
    <name type="scientific">Mucilaginibacter antarcticus</name>
    <dbReference type="NCBI Taxonomy" id="1855725"/>
    <lineage>
        <taxon>Bacteria</taxon>
        <taxon>Pseudomonadati</taxon>
        <taxon>Bacteroidota</taxon>
        <taxon>Sphingobacteriia</taxon>
        <taxon>Sphingobacteriales</taxon>
        <taxon>Sphingobacteriaceae</taxon>
        <taxon>Mucilaginibacter</taxon>
    </lineage>
</organism>
<dbReference type="PANTHER" id="PTHR39426:SF1">
    <property type="entry name" value="HOMOLOGY TO DEATH-ON-CURING PROTEIN OF PHAGE P1"/>
    <property type="match status" value="1"/>
</dbReference>
<dbReference type="Proteomes" id="UP001597601">
    <property type="component" value="Unassembled WGS sequence"/>
</dbReference>
<dbReference type="InterPro" id="IPR036597">
    <property type="entry name" value="Fido-like_dom_sf"/>
</dbReference>
<dbReference type="EMBL" id="JBHUON010000006">
    <property type="protein sequence ID" value="MFD2864428.1"/>
    <property type="molecule type" value="Genomic_DNA"/>
</dbReference>
<dbReference type="Gene3D" id="1.20.120.1870">
    <property type="entry name" value="Fic/DOC protein, Fido domain"/>
    <property type="match status" value="1"/>
</dbReference>
<dbReference type="InterPro" id="IPR006440">
    <property type="entry name" value="Doc"/>
</dbReference>
<accession>A0ABW5XMK8</accession>
<reference evidence="3" key="1">
    <citation type="journal article" date="2019" name="Int. J. Syst. Evol. Microbiol.">
        <title>The Global Catalogue of Microorganisms (GCM) 10K type strain sequencing project: providing services to taxonomists for standard genome sequencing and annotation.</title>
        <authorList>
            <consortium name="The Broad Institute Genomics Platform"/>
            <consortium name="The Broad Institute Genome Sequencing Center for Infectious Disease"/>
            <person name="Wu L."/>
            <person name="Ma J."/>
        </authorList>
    </citation>
    <scope>NUCLEOTIDE SEQUENCE [LARGE SCALE GENOMIC DNA]</scope>
    <source>
        <strain evidence="3">KCTC 52232</strain>
    </source>
</reference>